<dbReference type="RefSeq" id="WP_055746582.1">
    <property type="nucleotide sequence ID" value="NZ_LJJB01000013.1"/>
</dbReference>
<reference evidence="1 2" key="1">
    <citation type="submission" date="2015-09" db="EMBL/GenBank/DDBJ databases">
        <title>Genome sequencing project for genomic taxonomy and phylogenomics of Bacillus-like bacteria.</title>
        <authorList>
            <person name="Liu B."/>
            <person name="Wang J."/>
            <person name="Zhu Y."/>
            <person name="Liu G."/>
            <person name="Chen Q."/>
            <person name="Chen Z."/>
            <person name="Lan J."/>
            <person name="Che J."/>
            <person name="Ge C."/>
            <person name="Shi H."/>
            <person name="Pan Z."/>
            <person name="Liu X."/>
        </authorList>
    </citation>
    <scope>NUCLEOTIDE SEQUENCE [LARGE SCALE GENOMIC DNA]</scope>
    <source>
        <strain evidence="1 2">DSM 8552</strain>
    </source>
</reference>
<gene>
    <name evidence="1" type="ORF">AN963_21385</name>
</gene>
<organism evidence="1 2">
    <name type="scientific">Brevibacillus choshinensis</name>
    <dbReference type="NCBI Taxonomy" id="54911"/>
    <lineage>
        <taxon>Bacteria</taxon>
        <taxon>Bacillati</taxon>
        <taxon>Bacillota</taxon>
        <taxon>Bacilli</taxon>
        <taxon>Bacillales</taxon>
        <taxon>Paenibacillaceae</taxon>
        <taxon>Brevibacillus</taxon>
    </lineage>
</organism>
<dbReference type="Proteomes" id="UP000051063">
    <property type="component" value="Unassembled WGS sequence"/>
</dbReference>
<evidence type="ECO:0008006" key="3">
    <source>
        <dbReference type="Google" id="ProtNLM"/>
    </source>
</evidence>
<evidence type="ECO:0000313" key="2">
    <source>
        <dbReference type="Proteomes" id="UP000051063"/>
    </source>
</evidence>
<accession>A0ABR5N0L8</accession>
<sequence>MPRPRIKLHNAKDISATISSNHDYDNLLAAYRLQDEKVKRLYAEFCRLKKRLEVKNHKRGLVNESYNIRHRDRRHANGNRGIENPF</sequence>
<comment type="caution">
    <text evidence="1">The sequence shown here is derived from an EMBL/GenBank/DDBJ whole genome shotgun (WGS) entry which is preliminary data.</text>
</comment>
<name>A0ABR5N0L8_BRECH</name>
<dbReference type="EMBL" id="LJJB01000013">
    <property type="protein sequence ID" value="KQL44001.1"/>
    <property type="molecule type" value="Genomic_DNA"/>
</dbReference>
<protein>
    <recommendedName>
        <fullName evidence="3">Transposase</fullName>
    </recommendedName>
</protein>
<proteinExistence type="predicted"/>
<keyword evidence="2" id="KW-1185">Reference proteome</keyword>
<evidence type="ECO:0000313" key="1">
    <source>
        <dbReference type="EMBL" id="KQL44001.1"/>
    </source>
</evidence>